<proteinExistence type="predicted"/>
<dbReference type="RefSeq" id="XP_003056592.1">
    <property type="nucleotide sequence ID" value="XM_003056546.1"/>
</dbReference>
<reference evidence="2 3" key="1">
    <citation type="journal article" date="2009" name="Science">
        <title>Green evolution and dynamic adaptations revealed by genomes of the marine picoeukaryotes Micromonas.</title>
        <authorList>
            <person name="Worden A.Z."/>
            <person name="Lee J.H."/>
            <person name="Mock T."/>
            <person name="Rouze P."/>
            <person name="Simmons M.P."/>
            <person name="Aerts A.L."/>
            <person name="Allen A.E."/>
            <person name="Cuvelier M.L."/>
            <person name="Derelle E."/>
            <person name="Everett M.V."/>
            <person name="Foulon E."/>
            <person name="Grimwood J."/>
            <person name="Gundlach H."/>
            <person name="Henrissat B."/>
            <person name="Napoli C."/>
            <person name="McDonald S.M."/>
            <person name="Parker M.S."/>
            <person name="Rombauts S."/>
            <person name="Salamov A."/>
            <person name="Von Dassow P."/>
            <person name="Badger J.H."/>
            <person name="Coutinho P.M."/>
            <person name="Demir E."/>
            <person name="Dubchak I."/>
            <person name="Gentemann C."/>
            <person name="Eikrem W."/>
            <person name="Gready J.E."/>
            <person name="John U."/>
            <person name="Lanier W."/>
            <person name="Lindquist E.A."/>
            <person name="Lucas S."/>
            <person name="Mayer K.F."/>
            <person name="Moreau H."/>
            <person name="Not F."/>
            <person name="Otillar R."/>
            <person name="Panaud O."/>
            <person name="Pangilinan J."/>
            <person name="Paulsen I."/>
            <person name="Piegu B."/>
            <person name="Poliakov A."/>
            <person name="Robbens S."/>
            <person name="Schmutz J."/>
            <person name="Toulza E."/>
            <person name="Wyss T."/>
            <person name="Zelensky A."/>
            <person name="Zhou K."/>
            <person name="Armbrust E.V."/>
            <person name="Bhattacharya D."/>
            <person name="Goodenough U.W."/>
            <person name="Van de Peer Y."/>
            <person name="Grigoriev I.V."/>
        </authorList>
    </citation>
    <scope>NUCLEOTIDE SEQUENCE [LARGE SCALE GENOMIC DNA]</scope>
    <source>
        <strain evidence="2 3">CCMP1545</strain>
    </source>
</reference>
<evidence type="ECO:0000256" key="1">
    <source>
        <dbReference type="SAM" id="MobiDB-lite"/>
    </source>
</evidence>
<keyword evidence="3" id="KW-1185">Reference proteome</keyword>
<feature type="region of interest" description="Disordered" evidence="1">
    <location>
        <begin position="96"/>
        <end position="129"/>
    </location>
</feature>
<evidence type="ECO:0000313" key="2">
    <source>
        <dbReference type="EMBL" id="EEH59968.1"/>
    </source>
</evidence>
<protein>
    <submittedName>
        <fullName evidence="2">Predicted protein</fullName>
    </submittedName>
</protein>
<evidence type="ECO:0000313" key="3">
    <source>
        <dbReference type="Proteomes" id="UP000001876"/>
    </source>
</evidence>
<dbReference type="GeneID" id="9682048"/>
<organism evidence="3">
    <name type="scientific">Micromonas pusilla (strain CCMP1545)</name>
    <name type="common">Picoplanktonic green alga</name>
    <dbReference type="NCBI Taxonomy" id="564608"/>
    <lineage>
        <taxon>Eukaryota</taxon>
        <taxon>Viridiplantae</taxon>
        <taxon>Chlorophyta</taxon>
        <taxon>Mamiellophyceae</taxon>
        <taxon>Mamiellales</taxon>
        <taxon>Mamiellaceae</taxon>
        <taxon>Micromonas</taxon>
    </lineage>
</organism>
<dbReference type="EMBL" id="GG663736">
    <property type="protein sequence ID" value="EEH59968.1"/>
    <property type="molecule type" value="Genomic_DNA"/>
</dbReference>
<dbReference type="AlphaFoldDB" id="C1MLM6"/>
<dbReference type="KEGG" id="mpp:MICPUCDRAFT_65128"/>
<feature type="compositionally biased region" description="Basic and acidic residues" evidence="1">
    <location>
        <begin position="163"/>
        <end position="175"/>
    </location>
</feature>
<name>C1MLM6_MICPC</name>
<gene>
    <name evidence="2" type="ORF">MICPUCDRAFT_65128</name>
</gene>
<accession>C1MLM6</accession>
<sequence length="287" mass="32180">MVRAKTRAQQEKTKKQNAYIEKYRQDPKYVFEENRNKILRRIKAGSIPHKESLATYKITIETINDIRRRMGLSLPYYQEVQRQQEGGMGIPDNSEIFGGFEGGDENEEVEQSAPPPAPTSAPASAPAQENPWDAVARAAPPLFTVEDISLYLQKNPGKASAKSNKDASNKTRDTQWGRPNPRGFLNTGNLGTLHVRLTHITRCTRTRLHVHVHVQCTYFLNPQSFCNQIHTHVLPEVLPETFRSTFVSSFVGKLRCCTEATTTCSRFPRLRSGGCDPVLITSSAGLP</sequence>
<dbReference type="Proteomes" id="UP000001876">
    <property type="component" value="Unassembled WGS sequence"/>
</dbReference>
<feature type="region of interest" description="Disordered" evidence="1">
    <location>
        <begin position="155"/>
        <end position="187"/>
    </location>
</feature>